<feature type="region of interest" description="Disordered" evidence="1">
    <location>
        <begin position="51"/>
        <end position="82"/>
    </location>
</feature>
<evidence type="ECO:0000256" key="1">
    <source>
        <dbReference type="SAM" id="MobiDB-lite"/>
    </source>
</evidence>
<dbReference type="PANTHER" id="PTHR34213">
    <property type="entry name" value="NUCLEAR TRANSPORT FACTOR 2 (NTF2) FAMILY PROTEIN"/>
    <property type="match status" value="1"/>
</dbReference>
<dbReference type="VEuPathDB" id="FungiDB:SCHCODRAFT_02606647"/>
<feature type="region of interest" description="Disordered" evidence="1">
    <location>
        <begin position="1"/>
        <end position="39"/>
    </location>
</feature>
<evidence type="ECO:0000313" key="3">
    <source>
        <dbReference type="Proteomes" id="UP000007431"/>
    </source>
</evidence>
<name>D8PWE9_SCHCM</name>
<accession>D8PWE9</accession>
<feature type="compositionally biased region" description="Basic residues" evidence="1">
    <location>
        <begin position="1"/>
        <end position="14"/>
    </location>
</feature>
<protein>
    <recommendedName>
        <fullName evidence="4">SnoaL-like domain-containing protein</fullName>
    </recommendedName>
</protein>
<evidence type="ECO:0000313" key="2">
    <source>
        <dbReference type="EMBL" id="EFJ01028.1"/>
    </source>
</evidence>
<dbReference type="PANTHER" id="PTHR34213:SF2">
    <property type="entry name" value="NUCLEAR TRANSPORT FACTOR 2 (NTF2) FAMILY PROTEIN"/>
    <property type="match status" value="1"/>
</dbReference>
<organism evidence="3">
    <name type="scientific">Schizophyllum commune (strain H4-8 / FGSC 9210)</name>
    <name type="common">Split gill fungus</name>
    <dbReference type="NCBI Taxonomy" id="578458"/>
    <lineage>
        <taxon>Eukaryota</taxon>
        <taxon>Fungi</taxon>
        <taxon>Dikarya</taxon>
        <taxon>Basidiomycota</taxon>
        <taxon>Agaricomycotina</taxon>
        <taxon>Agaricomycetes</taxon>
        <taxon>Agaricomycetidae</taxon>
        <taxon>Agaricales</taxon>
        <taxon>Schizophyllaceae</taxon>
        <taxon>Schizophyllum</taxon>
    </lineage>
</organism>
<sequence length="235" mass="26513">MSTSHSRRRSHSHAHSLSPEARRPRSPSPGKPCSTFHPSLLPVPTPSLVSSAASGARYTGGKVHSSHRRSISHDHSEVHTELHADHERVLHDLKELYSGRPSPEIFERSWHPLAIFEDPYSKCKGITEIAAQWYAMTKFLSNAEIISARVMSSTRHPNRLVFAQTVAYTYRYVGTTKTVSSIVIVDLDDKDRVIRLVDQWDGEAPPTHYGAELLRRGFGKLGPWLFRVPKLQVQH</sequence>
<dbReference type="GeneID" id="9597360"/>
<dbReference type="AlphaFoldDB" id="D8PWE9"/>
<dbReference type="RefSeq" id="XP_003035930.1">
    <property type="nucleotide sequence ID" value="XM_003035884.1"/>
</dbReference>
<keyword evidence="3" id="KW-1185">Reference proteome</keyword>
<reference evidence="2 3" key="1">
    <citation type="journal article" date="2010" name="Nat. Biotechnol.">
        <title>Genome sequence of the model mushroom Schizophyllum commune.</title>
        <authorList>
            <person name="Ohm R.A."/>
            <person name="de Jong J.F."/>
            <person name="Lugones L.G."/>
            <person name="Aerts A."/>
            <person name="Kothe E."/>
            <person name="Stajich J.E."/>
            <person name="de Vries R.P."/>
            <person name="Record E."/>
            <person name="Levasseur A."/>
            <person name="Baker S.E."/>
            <person name="Bartholomew K.A."/>
            <person name="Coutinho P.M."/>
            <person name="Erdmann S."/>
            <person name="Fowler T.J."/>
            <person name="Gathman A.C."/>
            <person name="Lombard V."/>
            <person name="Henrissat B."/>
            <person name="Knabe N."/>
            <person name="Kuees U."/>
            <person name="Lilly W.W."/>
            <person name="Lindquist E."/>
            <person name="Lucas S."/>
            <person name="Magnuson J.K."/>
            <person name="Piumi F."/>
            <person name="Raudaskoski M."/>
            <person name="Salamov A."/>
            <person name="Schmutz J."/>
            <person name="Schwarze F.W.M.R."/>
            <person name="vanKuyk P.A."/>
            <person name="Horton J.S."/>
            <person name="Grigoriev I.V."/>
            <person name="Woesten H.A.B."/>
        </authorList>
    </citation>
    <scope>NUCLEOTIDE SEQUENCE [LARGE SCALE GENOMIC DNA]</scope>
    <source>
        <strain evidence="3">H4-8 / FGSC 9210</strain>
    </source>
</reference>
<dbReference type="KEGG" id="scm:SCHCO_02606647"/>
<dbReference type="HOGENOM" id="CLU_1312811_0_0_1"/>
<evidence type="ECO:0008006" key="4">
    <source>
        <dbReference type="Google" id="ProtNLM"/>
    </source>
</evidence>
<dbReference type="OrthoDB" id="2400485at2759"/>
<proteinExistence type="predicted"/>
<dbReference type="eggNOG" id="ENOG502S8KX">
    <property type="taxonomic scope" value="Eukaryota"/>
</dbReference>
<dbReference type="EMBL" id="GL377303">
    <property type="protein sequence ID" value="EFJ01028.1"/>
    <property type="molecule type" value="Genomic_DNA"/>
</dbReference>
<dbReference type="OMA" id="QWYGLQT"/>
<dbReference type="InParanoid" id="D8PWE9"/>
<feature type="compositionally biased region" description="Basic and acidic residues" evidence="1">
    <location>
        <begin position="71"/>
        <end position="82"/>
    </location>
</feature>
<gene>
    <name evidence="2" type="ORF">SCHCODRAFT_74443</name>
</gene>
<dbReference type="Proteomes" id="UP000007431">
    <property type="component" value="Unassembled WGS sequence"/>
</dbReference>